<reference evidence="1" key="1">
    <citation type="submission" date="2022-06" db="EMBL/GenBank/DDBJ databases">
        <title>Phylogenomic reconstructions and comparative analyses of Kickxellomycotina fungi.</title>
        <authorList>
            <person name="Reynolds N.K."/>
            <person name="Stajich J.E."/>
            <person name="Barry K."/>
            <person name="Grigoriev I.V."/>
            <person name="Crous P."/>
            <person name="Smith M.E."/>
        </authorList>
    </citation>
    <scope>NUCLEOTIDE SEQUENCE</scope>
    <source>
        <strain evidence="1">RSA 2271</strain>
    </source>
</reference>
<comment type="caution">
    <text evidence="1">The sequence shown here is derived from an EMBL/GenBank/DDBJ whole genome shotgun (WGS) entry which is preliminary data.</text>
</comment>
<protein>
    <submittedName>
        <fullName evidence="1">Sensitivity to high expression protein she9</fullName>
    </submittedName>
</protein>
<evidence type="ECO:0000313" key="2">
    <source>
        <dbReference type="Proteomes" id="UP001145114"/>
    </source>
</evidence>
<dbReference type="Proteomes" id="UP001145114">
    <property type="component" value="Unassembled WGS sequence"/>
</dbReference>
<evidence type="ECO:0000313" key="1">
    <source>
        <dbReference type="EMBL" id="KAJ1677957.1"/>
    </source>
</evidence>
<gene>
    <name evidence="1" type="primary">SHE9</name>
    <name evidence="1" type="ORF">EV182_005086</name>
</gene>
<sequence length="323" mass="36762">SLEKSRQSLEAQLRDLRAKLSDIFAIAKSESDDIPTRASRVVNYVTGYDRIQELRLVVDAAGSSFTAARGAADRTKRRYEQSVIDRANCQREINLLLQRKHLWTDSDVLNFTSLYKAEHQHEQAEIQAKEAVDAAEQDVNRKYDQLVDAIRERYHEEQLWSDKIRLVSSYATWAVLCLNILMIIVVQAYFEPKKRQKIVDGVEERLGARISSQMQDTSGTSLDRDWTKGITRSISEVSDKLATVLLALQQLVHNQAIYQQQQQQQQQSQPVESKVTSDNEKLLMLFQESLQEALRPYPLDGIGAADSTAASVIPPRLPSFSRK</sequence>
<feature type="non-terminal residue" evidence="1">
    <location>
        <position position="1"/>
    </location>
</feature>
<feature type="non-terminal residue" evidence="1">
    <location>
        <position position="323"/>
    </location>
</feature>
<name>A0ACC1HP23_9FUNG</name>
<keyword evidence="2" id="KW-1185">Reference proteome</keyword>
<proteinExistence type="predicted"/>
<dbReference type="EMBL" id="JAMZIH010001715">
    <property type="protein sequence ID" value="KAJ1677957.1"/>
    <property type="molecule type" value="Genomic_DNA"/>
</dbReference>
<organism evidence="1 2">
    <name type="scientific">Spiromyces aspiralis</name>
    <dbReference type="NCBI Taxonomy" id="68401"/>
    <lineage>
        <taxon>Eukaryota</taxon>
        <taxon>Fungi</taxon>
        <taxon>Fungi incertae sedis</taxon>
        <taxon>Zoopagomycota</taxon>
        <taxon>Kickxellomycotina</taxon>
        <taxon>Kickxellomycetes</taxon>
        <taxon>Kickxellales</taxon>
        <taxon>Kickxellaceae</taxon>
        <taxon>Spiromyces</taxon>
    </lineage>
</organism>
<accession>A0ACC1HP23</accession>